<dbReference type="SMART" id="SM00754">
    <property type="entry name" value="CHRD"/>
    <property type="match status" value="1"/>
</dbReference>
<dbReference type="EMBL" id="JARESE010000001">
    <property type="protein sequence ID" value="MDE8650311.1"/>
    <property type="molecule type" value="Genomic_DNA"/>
</dbReference>
<comment type="caution">
    <text evidence="3">The sequence shown here is derived from an EMBL/GenBank/DDBJ whole genome shotgun (WGS) entry which is preliminary data.</text>
</comment>
<protein>
    <submittedName>
        <fullName evidence="3">CHRD domain-containing protein</fullName>
    </submittedName>
</protein>
<evidence type="ECO:0000313" key="4">
    <source>
        <dbReference type="Proteomes" id="UP001216253"/>
    </source>
</evidence>
<dbReference type="RefSeq" id="WP_275226395.1">
    <property type="nucleotide sequence ID" value="NZ_JARESE010000001.1"/>
</dbReference>
<sequence>MTRSMFTLAACTLAAAALPGAALAAPAKLAATLAGTNETAGGDPDGTGAFAAEVDTETGDVCFTLTVAKIGAPIAAHIHKGAAGADGDPVATISVTGNDGDECIAAEPALLKEIVAAPASYYVNVHSAEFPKGAVRGQLGPGK</sequence>
<reference evidence="3 4" key="1">
    <citation type="submission" date="2023-03" db="EMBL/GenBank/DDBJ databases">
        <title>NovoSphingobium album sp. nov. isolated from polycyclic aromatic hydrocarbons- and heavy-metal polluted soil.</title>
        <authorList>
            <person name="Liu Z."/>
            <person name="Wang K."/>
        </authorList>
    </citation>
    <scope>NUCLEOTIDE SEQUENCE [LARGE SCALE GENOMIC DNA]</scope>
    <source>
        <strain evidence="3 4">H3SJ31-1</strain>
    </source>
</reference>
<organism evidence="3 4">
    <name type="scientific">Novosphingobium album</name>
    <name type="common">ex Liu et al. 2023</name>
    <dbReference type="NCBI Taxonomy" id="3031130"/>
    <lineage>
        <taxon>Bacteria</taxon>
        <taxon>Pseudomonadati</taxon>
        <taxon>Pseudomonadota</taxon>
        <taxon>Alphaproteobacteria</taxon>
        <taxon>Sphingomonadales</taxon>
        <taxon>Sphingomonadaceae</taxon>
        <taxon>Novosphingobium</taxon>
    </lineage>
</organism>
<accession>A0ABT5WJW1</accession>
<evidence type="ECO:0000313" key="3">
    <source>
        <dbReference type="EMBL" id="MDE8650311.1"/>
    </source>
</evidence>
<dbReference type="InterPro" id="IPR010895">
    <property type="entry name" value="CHRD"/>
</dbReference>
<evidence type="ECO:0000256" key="1">
    <source>
        <dbReference type="SAM" id="SignalP"/>
    </source>
</evidence>
<feature type="domain" description="CHRD" evidence="2">
    <location>
        <begin position="27"/>
        <end position="141"/>
    </location>
</feature>
<keyword evidence="1" id="KW-0732">Signal</keyword>
<feature type="chain" id="PRO_5045054051" evidence="1">
    <location>
        <begin position="25"/>
        <end position="143"/>
    </location>
</feature>
<proteinExistence type="predicted"/>
<dbReference type="Pfam" id="PF07452">
    <property type="entry name" value="CHRD"/>
    <property type="match status" value="1"/>
</dbReference>
<feature type="signal peptide" evidence="1">
    <location>
        <begin position="1"/>
        <end position="24"/>
    </location>
</feature>
<evidence type="ECO:0000259" key="2">
    <source>
        <dbReference type="SMART" id="SM00754"/>
    </source>
</evidence>
<keyword evidence="4" id="KW-1185">Reference proteome</keyword>
<name>A0ABT5WJW1_9SPHN</name>
<gene>
    <name evidence="3" type="ORF">PYV00_01095</name>
</gene>
<dbReference type="Proteomes" id="UP001216253">
    <property type="component" value="Unassembled WGS sequence"/>
</dbReference>